<dbReference type="InterPro" id="IPR008271">
    <property type="entry name" value="Ser/Thr_kinase_AS"/>
</dbReference>
<dbReference type="AlphaFoldDB" id="A0A0K1PYL3"/>
<keyword evidence="2 5" id="KW-0547">Nucleotide-binding</keyword>
<keyword evidence="1" id="KW-0808">Transferase</keyword>
<evidence type="ECO:0000259" key="7">
    <source>
        <dbReference type="PROSITE" id="PS50011"/>
    </source>
</evidence>
<dbReference type="InterPro" id="IPR017441">
    <property type="entry name" value="Protein_kinase_ATP_BS"/>
</dbReference>
<evidence type="ECO:0000256" key="6">
    <source>
        <dbReference type="SAM" id="MobiDB-lite"/>
    </source>
</evidence>
<dbReference type="Gene3D" id="1.10.510.10">
    <property type="entry name" value="Transferase(Phosphotransferase) domain 1"/>
    <property type="match status" value="1"/>
</dbReference>
<reference evidence="8 9" key="1">
    <citation type="submission" date="2015-08" db="EMBL/GenBank/DDBJ databases">
        <authorList>
            <person name="Babu N.S."/>
            <person name="Beckwith C.J."/>
            <person name="Beseler K.G."/>
            <person name="Brison A."/>
            <person name="Carone J.V."/>
            <person name="Caskin T.P."/>
            <person name="Diamond M."/>
            <person name="Durham M.E."/>
            <person name="Foxe J.M."/>
            <person name="Go M."/>
            <person name="Henderson B.A."/>
            <person name="Jones I.B."/>
            <person name="McGettigan J.A."/>
            <person name="Micheletti S.J."/>
            <person name="Nasrallah M.E."/>
            <person name="Ortiz D."/>
            <person name="Piller C.R."/>
            <person name="Privatt S.R."/>
            <person name="Schneider S.L."/>
            <person name="Sharp S."/>
            <person name="Smith T.C."/>
            <person name="Stanton J.D."/>
            <person name="Ullery H.E."/>
            <person name="Wilson R.J."/>
            <person name="Serrano M.G."/>
            <person name="Buck G."/>
            <person name="Lee V."/>
            <person name="Wang Y."/>
            <person name="Carvalho R."/>
            <person name="Voegtly L."/>
            <person name="Shi R."/>
            <person name="Duckworth R."/>
            <person name="Johnson A."/>
            <person name="Loviza R."/>
            <person name="Walstead R."/>
            <person name="Shah Z."/>
            <person name="Kiflezghi M."/>
            <person name="Wade K."/>
            <person name="Ball S.L."/>
            <person name="Bradley K.W."/>
            <person name="Asai D.J."/>
            <person name="Bowman C.A."/>
            <person name="Russell D.A."/>
            <person name="Pope W.H."/>
            <person name="Jacobs-Sera D."/>
            <person name="Hendrix R.W."/>
            <person name="Hatfull G.F."/>
        </authorList>
    </citation>
    <scope>NUCLEOTIDE SEQUENCE [LARGE SCALE GENOMIC DNA]</scope>
    <source>
        <strain evidence="8 9">DSM 27648</strain>
    </source>
</reference>
<evidence type="ECO:0000313" key="8">
    <source>
        <dbReference type="EMBL" id="AKU98219.1"/>
    </source>
</evidence>
<dbReference type="GO" id="GO:0005524">
    <property type="term" value="F:ATP binding"/>
    <property type="evidence" value="ECO:0007669"/>
    <property type="project" value="UniProtKB-UniRule"/>
</dbReference>
<dbReference type="PROSITE" id="PS00108">
    <property type="entry name" value="PROTEIN_KINASE_ST"/>
    <property type="match status" value="1"/>
</dbReference>
<evidence type="ECO:0000313" key="9">
    <source>
        <dbReference type="Proteomes" id="UP000064967"/>
    </source>
</evidence>
<dbReference type="CDD" id="cd14014">
    <property type="entry name" value="STKc_PknB_like"/>
    <property type="match status" value="1"/>
</dbReference>
<keyword evidence="8" id="KW-0723">Serine/threonine-protein kinase</keyword>
<dbReference type="SMART" id="SM00220">
    <property type="entry name" value="S_TKc"/>
    <property type="match status" value="1"/>
</dbReference>
<dbReference type="PANTHER" id="PTHR43289">
    <property type="entry name" value="MITOGEN-ACTIVATED PROTEIN KINASE KINASE KINASE 20-RELATED"/>
    <property type="match status" value="1"/>
</dbReference>
<feature type="domain" description="Protein kinase" evidence="7">
    <location>
        <begin position="18"/>
        <end position="233"/>
    </location>
</feature>
<keyword evidence="3 8" id="KW-0418">Kinase</keyword>
<proteinExistence type="predicted"/>
<evidence type="ECO:0000256" key="4">
    <source>
        <dbReference type="ARBA" id="ARBA00022840"/>
    </source>
</evidence>
<dbReference type="EMBL" id="CP012333">
    <property type="protein sequence ID" value="AKU98219.1"/>
    <property type="molecule type" value="Genomic_DNA"/>
</dbReference>
<keyword evidence="9" id="KW-1185">Reference proteome</keyword>
<dbReference type="GO" id="GO:0004674">
    <property type="term" value="F:protein serine/threonine kinase activity"/>
    <property type="evidence" value="ECO:0007669"/>
    <property type="project" value="UniProtKB-KW"/>
</dbReference>
<organism evidence="8 9">
    <name type="scientific">Labilithrix luteola</name>
    <dbReference type="NCBI Taxonomy" id="1391654"/>
    <lineage>
        <taxon>Bacteria</taxon>
        <taxon>Pseudomonadati</taxon>
        <taxon>Myxococcota</taxon>
        <taxon>Polyangia</taxon>
        <taxon>Polyangiales</taxon>
        <taxon>Labilitrichaceae</taxon>
        <taxon>Labilithrix</taxon>
    </lineage>
</organism>
<dbReference type="Proteomes" id="UP000064967">
    <property type="component" value="Chromosome"/>
</dbReference>
<evidence type="ECO:0000256" key="2">
    <source>
        <dbReference type="ARBA" id="ARBA00022741"/>
    </source>
</evidence>
<feature type="compositionally biased region" description="Low complexity" evidence="6">
    <location>
        <begin position="216"/>
        <end position="233"/>
    </location>
</feature>
<sequence>MNTVVVPNAPPPIIGNKYRLGRILGAGGMGFVHEAEHMALGERVALKFLRPECSATPENVERFLREAKSLFKIKSDNVVRLLDVDAPADCAPYLVMEFLDGEPLGRVLDRHPRLEVCVATEIVRQVCSGLAEAHRIGIVHRDVKPQNVMLTTKSDGTVLVKLVDFGIAFGAANELTKRLTMTEAVIGTPSYMSPSSFARRVRPTNVATCSPSASCSTRRSPGTSRGTRIRPAT</sequence>
<evidence type="ECO:0000256" key="3">
    <source>
        <dbReference type="ARBA" id="ARBA00022777"/>
    </source>
</evidence>
<gene>
    <name evidence="8" type="ORF">AKJ09_04883</name>
</gene>
<evidence type="ECO:0000256" key="1">
    <source>
        <dbReference type="ARBA" id="ARBA00022679"/>
    </source>
</evidence>
<dbReference type="PROSITE" id="PS00107">
    <property type="entry name" value="PROTEIN_KINASE_ATP"/>
    <property type="match status" value="1"/>
</dbReference>
<feature type="binding site" evidence="5">
    <location>
        <position position="47"/>
    </location>
    <ligand>
        <name>ATP</name>
        <dbReference type="ChEBI" id="CHEBI:30616"/>
    </ligand>
</feature>
<dbReference type="PANTHER" id="PTHR43289:SF34">
    <property type="entry name" value="SERINE_THREONINE-PROTEIN KINASE YBDM-RELATED"/>
    <property type="match status" value="1"/>
</dbReference>
<dbReference type="SUPFAM" id="SSF56112">
    <property type="entry name" value="Protein kinase-like (PK-like)"/>
    <property type="match status" value="1"/>
</dbReference>
<dbReference type="PROSITE" id="PS50011">
    <property type="entry name" value="PROTEIN_KINASE_DOM"/>
    <property type="match status" value="1"/>
</dbReference>
<dbReference type="STRING" id="1391654.AKJ09_04883"/>
<name>A0A0K1PYL3_9BACT</name>
<accession>A0A0K1PYL3</accession>
<dbReference type="Pfam" id="PF00069">
    <property type="entry name" value="Pkinase"/>
    <property type="match status" value="1"/>
</dbReference>
<dbReference type="OrthoDB" id="9801841at2"/>
<protein>
    <submittedName>
        <fullName evidence="8">Serine/threonine protein kinase</fullName>
    </submittedName>
</protein>
<keyword evidence="4 5" id="KW-0067">ATP-binding</keyword>
<dbReference type="PATRIC" id="fig|1391654.3.peg.4947"/>
<dbReference type="InterPro" id="IPR011009">
    <property type="entry name" value="Kinase-like_dom_sf"/>
</dbReference>
<dbReference type="InterPro" id="IPR000719">
    <property type="entry name" value="Prot_kinase_dom"/>
</dbReference>
<feature type="region of interest" description="Disordered" evidence="6">
    <location>
        <begin position="208"/>
        <end position="233"/>
    </location>
</feature>
<dbReference type="KEGG" id="llu:AKJ09_04883"/>
<evidence type="ECO:0000256" key="5">
    <source>
        <dbReference type="PROSITE-ProRule" id="PRU10141"/>
    </source>
</evidence>